<comment type="caution">
    <text evidence="2">The sequence shown here is derived from an EMBL/GenBank/DDBJ whole genome shotgun (WGS) entry which is preliminary data.</text>
</comment>
<protein>
    <recommendedName>
        <fullName evidence="4">Lipoprotein</fullName>
    </recommendedName>
</protein>
<feature type="chain" id="PRO_5045091357" description="Lipoprotein" evidence="1">
    <location>
        <begin position="21"/>
        <end position="141"/>
    </location>
</feature>
<dbReference type="Proteomes" id="UP000054526">
    <property type="component" value="Unassembled WGS sequence"/>
</dbReference>
<organism evidence="2 3">
    <name type="scientific">Cohnella kolymensis</name>
    <dbReference type="NCBI Taxonomy" id="1590652"/>
    <lineage>
        <taxon>Bacteria</taxon>
        <taxon>Bacillati</taxon>
        <taxon>Bacillota</taxon>
        <taxon>Bacilli</taxon>
        <taxon>Bacillales</taxon>
        <taxon>Paenibacillaceae</taxon>
        <taxon>Cohnella</taxon>
    </lineage>
</organism>
<keyword evidence="1" id="KW-0732">Signal</keyword>
<evidence type="ECO:0000256" key="1">
    <source>
        <dbReference type="SAM" id="SignalP"/>
    </source>
</evidence>
<sequence>MRIWIISMFTVLLISTQTIACEKQQIVTEQIQENITQSLTAPQQIVIHFGDGNTIQLDDKLIIEKIINDLKAMPYKKVSGPDEVGQSFTFEFSSDKQYSSTGYFVINKKYYKVTDQELVSELNKYVVDYGRTFVPQLLPGV</sequence>
<evidence type="ECO:0008006" key="4">
    <source>
        <dbReference type="Google" id="ProtNLM"/>
    </source>
</evidence>
<evidence type="ECO:0000313" key="3">
    <source>
        <dbReference type="Proteomes" id="UP000054526"/>
    </source>
</evidence>
<feature type="signal peptide" evidence="1">
    <location>
        <begin position="1"/>
        <end position="20"/>
    </location>
</feature>
<proteinExistence type="predicted"/>
<accession>A0ABR5A0B5</accession>
<evidence type="ECO:0000313" key="2">
    <source>
        <dbReference type="EMBL" id="KIL34416.1"/>
    </source>
</evidence>
<name>A0ABR5A0B5_9BACL</name>
<gene>
    <name evidence="2" type="ORF">SD71_20600</name>
</gene>
<keyword evidence="3" id="KW-1185">Reference proteome</keyword>
<reference evidence="2 3" key="1">
    <citation type="submission" date="2014-12" db="EMBL/GenBank/DDBJ databases">
        <title>Draft genome sequence of Cohnella kolymensis strain B-2846.</title>
        <authorList>
            <person name="Karlyshev A.V."/>
            <person name="Kudryashova E.B."/>
        </authorList>
    </citation>
    <scope>NUCLEOTIDE SEQUENCE [LARGE SCALE GENOMIC DNA]</scope>
    <source>
        <strain evidence="2 3">VKM B-2846</strain>
    </source>
</reference>
<dbReference type="EMBL" id="JXAL01000033">
    <property type="protein sequence ID" value="KIL34416.1"/>
    <property type="molecule type" value="Genomic_DNA"/>
</dbReference>